<dbReference type="EMBL" id="BOML01000031">
    <property type="protein sequence ID" value="GIE02422.1"/>
    <property type="molecule type" value="Genomic_DNA"/>
</dbReference>
<protein>
    <recommendedName>
        <fullName evidence="3">HAMP domain-containing protein</fullName>
    </recommendedName>
</protein>
<dbReference type="Proteomes" id="UP000637628">
    <property type="component" value="Unassembled WGS sequence"/>
</dbReference>
<dbReference type="InterPro" id="IPR003660">
    <property type="entry name" value="HAMP_dom"/>
</dbReference>
<dbReference type="SMART" id="SM00304">
    <property type="entry name" value="HAMP"/>
    <property type="match status" value="1"/>
</dbReference>
<evidence type="ECO:0000259" key="3">
    <source>
        <dbReference type="PROSITE" id="PS50885"/>
    </source>
</evidence>
<sequence length="83" mass="8479">MVLIVGIRLALGLVLYAARRIVAPLRRVSATVDAIAGGDLTVTADVHTRDEVGAMAIALHAANTRTQATIGAVADTANTLVSS</sequence>
<evidence type="ECO:0000256" key="1">
    <source>
        <dbReference type="ARBA" id="ARBA00022692"/>
    </source>
</evidence>
<keyword evidence="5" id="KW-1185">Reference proteome</keyword>
<gene>
    <name evidence="4" type="ORF">Adu01nite_37720</name>
</gene>
<evidence type="ECO:0000256" key="2">
    <source>
        <dbReference type="ARBA" id="ARBA00022989"/>
    </source>
</evidence>
<comment type="caution">
    <text evidence="4">The sequence shown here is derived from an EMBL/GenBank/DDBJ whole genome shotgun (WGS) entry which is preliminary data.</text>
</comment>
<dbReference type="SUPFAM" id="SSF158472">
    <property type="entry name" value="HAMP domain-like"/>
    <property type="match status" value="1"/>
</dbReference>
<reference evidence="4 5" key="1">
    <citation type="submission" date="2021-01" db="EMBL/GenBank/DDBJ databases">
        <title>Whole genome shotgun sequence of Actinoplanes durhamensis NBRC 14914.</title>
        <authorList>
            <person name="Komaki H."/>
            <person name="Tamura T."/>
        </authorList>
    </citation>
    <scope>NUCLEOTIDE SEQUENCE [LARGE SCALE GENOMIC DNA]</scope>
    <source>
        <strain evidence="4 5">NBRC 14914</strain>
    </source>
</reference>
<feature type="domain" description="HAMP" evidence="3">
    <location>
        <begin position="19"/>
        <end position="71"/>
    </location>
</feature>
<keyword evidence="2" id="KW-1133">Transmembrane helix</keyword>
<keyword evidence="1" id="KW-0812">Transmembrane</keyword>
<dbReference type="Gene3D" id="6.10.340.10">
    <property type="match status" value="1"/>
</dbReference>
<accession>A0ABQ3YXY8</accession>
<proteinExistence type="predicted"/>
<dbReference type="Pfam" id="PF00672">
    <property type="entry name" value="HAMP"/>
    <property type="match status" value="1"/>
</dbReference>
<dbReference type="RefSeq" id="WP_203728160.1">
    <property type="nucleotide sequence ID" value="NZ_BAAATX010000001.1"/>
</dbReference>
<dbReference type="PROSITE" id="PS50885">
    <property type="entry name" value="HAMP"/>
    <property type="match status" value="1"/>
</dbReference>
<evidence type="ECO:0000313" key="4">
    <source>
        <dbReference type="EMBL" id="GIE02422.1"/>
    </source>
</evidence>
<dbReference type="CDD" id="cd06225">
    <property type="entry name" value="HAMP"/>
    <property type="match status" value="1"/>
</dbReference>
<organism evidence="4 5">
    <name type="scientific">Paractinoplanes durhamensis</name>
    <dbReference type="NCBI Taxonomy" id="113563"/>
    <lineage>
        <taxon>Bacteria</taxon>
        <taxon>Bacillati</taxon>
        <taxon>Actinomycetota</taxon>
        <taxon>Actinomycetes</taxon>
        <taxon>Micromonosporales</taxon>
        <taxon>Micromonosporaceae</taxon>
        <taxon>Paractinoplanes</taxon>
    </lineage>
</organism>
<evidence type="ECO:0000313" key="5">
    <source>
        <dbReference type="Proteomes" id="UP000637628"/>
    </source>
</evidence>
<name>A0ABQ3YXY8_9ACTN</name>
<keyword evidence="2" id="KW-0472">Membrane</keyword>